<dbReference type="AlphaFoldDB" id="A0A1M4UTB1"/>
<dbReference type="OrthoDB" id="1446699at2"/>
<name>A0A1M4UTB1_9FLAO</name>
<reference evidence="2" key="1">
    <citation type="submission" date="2016-11" db="EMBL/GenBank/DDBJ databases">
        <authorList>
            <person name="Varghese N."/>
            <person name="Submissions S."/>
        </authorList>
    </citation>
    <scope>NUCLEOTIDE SEQUENCE [LARGE SCALE GENOMIC DNA]</scope>
    <source>
        <strain evidence="2">DSM 17539</strain>
    </source>
</reference>
<protein>
    <submittedName>
        <fullName evidence="1">Uncharacterized protein</fullName>
    </submittedName>
</protein>
<gene>
    <name evidence="1" type="ORF">SAMN03080594_101737</name>
</gene>
<evidence type="ECO:0000313" key="2">
    <source>
        <dbReference type="Proteomes" id="UP000184406"/>
    </source>
</evidence>
<dbReference type="EMBL" id="FQUX01000001">
    <property type="protein sequence ID" value="SHE59887.1"/>
    <property type="molecule type" value="Genomic_DNA"/>
</dbReference>
<keyword evidence="2" id="KW-1185">Reference proteome</keyword>
<accession>A0A1M4UTB1</accession>
<sequence>MKVFARILLLSLWLFAIVAPSAITLLDIDDPVIVTNLNEEEQQETGKKSPLQEKFVNDGFTDFSLIAMSQKSILGVYHPMGHINFTQKILLPPPEHIS</sequence>
<evidence type="ECO:0000313" key="1">
    <source>
        <dbReference type="EMBL" id="SHE59887.1"/>
    </source>
</evidence>
<dbReference type="RefSeq" id="WP_072860340.1">
    <property type="nucleotide sequence ID" value="NZ_FQUX01000001.1"/>
</dbReference>
<proteinExistence type="predicted"/>
<organism evidence="1 2">
    <name type="scientific">Arenibacter palladensis</name>
    <dbReference type="NCBI Taxonomy" id="237373"/>
    <lineage>
        <taxon>Bacteria</taxon>
        <taxon>Pseudomonadati</taxon>
        <taxon>Bacteroidota</taxon>
        <taxon>Flavobacteriia</taxon>
        <taxon>Flavobacteriales</taxon>
        <taxon>Flavobacteriaceae</taxon>
        <taxon>Arenibacter</taxon>
    </lineage>
</organism>
<dbReference type="Proteomes" id="UP000184406">
    <property type="component" value="Unassembled WGS sequence"/>
</dbReference>